<feature type="region of interest" description="Disordered" evidence="1">
    <location>
        <begin position="1"/>
        <end position="48"/>
    </location>
</feature>
<evidence type="ECO:0000313" key="2">
    <source>
        <dbReference type="EMBL" id="CAL1392391.1"/>
    </source>
</evidence>
<evidence type="ECO:0000313" key="3">
    <source>
        <dbReference type="Proteomes" id="UP001497516"/>
    </source>
</evidence>
<dbReference type="Proteomes" id="UP001497516">
    <property type="component" value="Chromosome 6"/>
</dbReference>
<feature type="compositionally biased region" description="Low complexity" evidence="1">
    <location>
        <begin position="29"/>
        <end position="39"/>
    </location>
</feature>
<sequence>MVCTVAGVTSWDSGESRSVEPYSEKKDVAAPTAVAAPDDNNGSKGKRINDAAISRTRGGGGISPAAAAATLRPFSNKYYPDCKDNLGRALCNADYDCDLFMPCDTGTKCVKGCCYCN</sequence>
<keyword evidence="3" id="KW-1185">Reference proteome</keyword>
<accession>A0AAV2F2C0</accession>
<reference evidence="2 3" key="1">
    <citation type="submission" date="2024-04" db="EMBL/GenBank/DDBJ databases">
        <authorList>
            <person name="Fracassetti M."/>
        </authorList>
    </citation>
    <scope>NUCLEOTIDE SEQUENCE [LARGE SCALE GENOMIC DNA]</scope>
</reference>
<evidence type="ECO:0000256" key="1">
    <source>
        <dbReference type="SAM" id="MobiDB-lite"/>
    </source>
</evidence>
<name>A0AAV2F2C0_9ROSI</name>
<gene>
    <name evidence="2" type="ORF">LTRI10_LOCUS33041</name>
</gene>
<protein>
    <recommendedName>
        <fullName evidence="4">WAP domain-containing protein</fullName>
    </recommendedName>
</protein>
<feature type="compositionally biased region" description="Basic and acidic residues" evidence="1">
    <location>
        <begin position="14"/>
        <end position="28"/>
    </location>
</feature>
<evidence type="ECO:0008006" key="4">
    <source>
        <dbReference type="Google" id="ProtNLM"/>
    </source>
</evidence>
<proteinExistence type="predicted"/>
<dbReference type="AlphaFoldDB" id="A0AAV2F2C0"/>
<dbReference type="EMBL" id="OZ034819">
    <property type="protein sequence ID" value="CAL1392391.1"/>
    <property type="molecule type" value="Genomic_DNA"/>
</dbReference>
<organism evidence="2 3">
    <name type="scientific">Linum trigynum</name>
    <dbReference type="NCBI Taxonomy" id="586398"/>
    <lineage>
        <taxon>Eukaryota</taxon>
        <taxon>Viridiplantae</taxon>
        <taxon>Streptophyta</taxon>
        <taxon>Embryophyta</taxon>
        <taxon>Tracheophyta</taxon>
        <taxon>Spermatophyta</taxon>
        <taxon>Magnoliopsida</taxon>
        <taxon>eudicotyledons</taxon>
        <taxon>Gunneridae</taxon>
        <taxon>Pentapetalae</taxon>
        <taxon>rosids</taxon>
        <taxon>fabids</taxon>
        <taxon>Malpighiales</taxon>
        <taxon>Linaceae</taxon>
        <taxon>Linum</taxon>
    </lineage>
</organism>